<dbReference type="InterPro" id="IPR002909">
    <property type="entry name" value="IPT_dom"/>
</dbReference>
<dbReference type="GO" id="GO:0034097">
    <property type="term" value="P:response to cytokine"/>
    <property type="evidence" value="ECO:0007669"/>
    <property type="project" value="TreeGrafter"/>
</dbReference>
<dbReference type="SUPFAM" id="SSF49417">
    <property type="entry name" value="p53-like transcription factors"/>
    <property type="match status" value="1"/>
</dbReference>
<evidence type="ECO:0000313" key="3">
    <source>
        <dbReference type="EMBL" id="KAK6636126.1"/>
    </source>
</evidence>
<dbReference type="InterPro" id="IPR030492">
    <property type="entry name" value="RHD_CS"/>
</dbReference>
<feature type="region of interest" description="Disordered" evidence="1">
    <location>
        <begin position="21"/>
        <end position="40"/>
    </location>
</feature>
<dbReference type="PROSITE" id="PS01204">
    <property type="entry name" value="REL_1"/>
    <property type="match status" value="1"/>
</dbReference>
<dbReference type="InterPro" id="IPR014756">
    <property type="entry name" value="Ig_E-set"/>
</dbReference>
<dbReference type="PRINTS" id="PR00057">
    <property type="entry name" value="NFKBTNSCPFCT"/>
</dbReference>
<dbReference type="GO" id="GO:0035206">
    <property type="term" value="P:regulation of hemocyte proliferation"/>
    <property type="evidence" value="ECO:0007669"/>
    <property type="project" value="UniProtKB-ARBA"/>
</dbReference>
<sequence length="803" mass="89498">MEEGRSSGVNISDVIEVIETDEMYGGAPPHSNGESDSRRPRAYVKIIEQPASKALRFRYECEGRSAGSIPGVNSTPENKTYPGIQIVGHHGRAVVVVSCVTKDAPYRPHPHNLVGKEGCSRGVCTLKMNTDTITFSNLGIQCVKKKDIEEALKVREEIRVDPFRTGFSHKVQPSSIDLNSVRLCFQVFLEGPKKEEFTIPLRPIVSDPIYDKKAMSDLTICKLSDCSASVAGGREIILLCEKVAKEDIQVRFYEERDGDLFWEALGDFQPTQVHKQVAISFRTPKYKNIDVEKPVKVWVQLRRPSDGAVSESVPFQFVPLDSGRATFWSLRRVMSKKGDYNTFSRILNETSFLTPETQKRKLDSITPSVVETFSEGKKPLLDQPAFDQRNRKDALISGGNLIVVPGQERNESPSSTTNTETANGNAMDISGDEYVGLRESGSKAVVLPGPVSTGPKPGFTGLGKKMDDLFVVPAADEEMKEPVKRTNTDENSQSFNDLITQVAELDEIYAETQERLIMSQTELTPQLEDIIDCRETFRDDMTYSSMQMAMKNPVEPIDSRSYEDVPVIQGPVIDISKGKVVEKEEPEEKLPPLPPKRVKKTPPRRPEESSSLLRDLPKTPDSGKTKQNLFQRLFSKNKTGASKMKTSPSSDAVKSPRRKSMTSPTEESKSFGKWFHQSASAKNLTDLTVNPTANGVSVKANEKFNGNNEKTSDIGDGEKVDKESEDYLLSKDDLELGLDLTEAENYALYTTLAPHASMTELDEISFYYSPVEKGKILTDAQEEVRQRMREVEMKSAAMQENVT</sequence>
<dbReference type="InterPro" id="IPR033926">
    <property type="entry name" value="IPT_NFkappaB"/>
</dbReference>
<dbReference type="InterPro" id="IPR037059">
    <property type="entry name" value="RHD_DNA_bind_dom_sf"/>
</dbReference>
<dbReference type="GO" id="GO:0005654">
    <property type="term" value="C:nucleoplasm"/>
    <property type="evidence" value="ECO:0007669"/>
    <property type="project" value="UniProtKB-ARBA"/>
</dbReference>
<protein>
    <recommendedName>
        <fullName evidence="2">RHD domain-containing protein</fullName>
    </recommendedName>
</protein>
<evidence type="ECO:0000313" key="4">
    <source>
        <dbReference type="Proteomes" id="UP001372834"/>
    </source>
</evidence>
<dbReference type="GO" id="GO:0045087">
    <property type="term" value="P:innate immune response"/>
    <property type="evidence" value="ECO:0007669"/>
    <property type="project" value="TreeGrafter"/>
</dbReference>
<dbReference type="GO" id="GO:0033554">
    <property type="term" value="P:cellular response to stress"/>
    <property type="evidence" value="ECO:0007669"/>
    <property type="project" value="TreeGrafter"/>
</dbReference>
<organism evidence="3 4">
    <name type="scientific">Polyplax serrata</name>
    <name type="common">Common mouse louse</name>
    <dbReference type="NCBI Taxonomy" id="468196"/>
    <lineage>
        <taxon>Eukaryota</taxon>
        <taxon>Metazoa</taxon>
        <taxon>Ecdysozoa</taxon>
        <taxon>Arthropoda</taxon>
        <taxon>Hexapoda</taxon>
        <taxon>Insecta</taxon>
        <taxon>Pterygota</taxon>
        <taxon>Neoptera</taxon>
        <taxon>Paraneoptera</taxon>
        <taxon>Psocodea</taxon>
        <taxon>Troctomorpha</taxon>
        <taxon>Phthiraptera</taxon>
        <taxon>Anoplura</taxon>
        <taxon>Polyplacidae</taxon>
        <taxon>Polyplax</taxon>
    </lineage>
</organism>
<accession>A0AAN8PJP3</accession>
<dbReference type="SUPFAM" id="SSF81296">
    <property type="entry name" value="E set domains"/>
    <property type="match status" value="1"/>
</dbReference>
<feature type="region of interest" description="Disordered" evidence="1">
    <location>
        <begin position="579"/>
        <end position="672"/>
    </location>
</feature>
<dbReference type="FunFam" id="2.60.40.340:FF:000006">
    <property type="entry name" value="Dorsal isoform 1-B"/>
    <property type="match status" value="1"/>
</dbReference>
<dbReference type="InterPro" id="IPR000451">
    <property type="entry name" value="NFkB/Dor"/>
</dbReference>
<feature type="domain" description="RHD" evidence="2">
    <location>
        <begin position="39"/>
        <end position="216"/>
    </location>
</feature>
<dbReference type="PANTHER" id="PTHR24169">
    <property type="entry name" value="NUCLEAR FACTOR NF-KAPPA-B PROTEIN"/>
    <property type="match status" value="1"/>
</dbReference>
<dbReference type="Pfam" id="PF00554">
    <property type="entry name" value="RHD_DNA_bind"/>
    <property type="match status" value="1"/>
</dbReference>
<dbReference type="InterPro" id="IPR008967">
    <property type="entry name" value="p53-like_TF_DNA-bd_sf"/>
</dbReference>
<dbReference type="SMART" id="SM00429">
    <property type="entry name" value="IPT"/>
    <property type="match status" value="1"/>
</dbReference>
<dbReference type="AlphaFoldDB" id="A0AAN8PJP3"/>
<comment type="caution">
    <text evidence="3">The sequence shown here is derived from an EMBL/GenBank/DDBJ whole genome shotgun (WGS) entry which is preliminary data.</text>
</comment>
<dbReference type="GO" id="GO:0008063">
    <property type="term" value="P:Toll signaling pathway"/>
    <property type="evidence" value="ECO:0007669"/>
    <property type="project" value="UniProtKB-ARBA"/>
</dbReference>
<name>A0AAN8PJP3_POLSC</name>
<gene>
    <name evidence="3" type="ORF">RUM43_009778</name>
</gene>
<dbReference type="EMBL" id="JAWJWE010000004">
    <property type="protein sequence ID" value="KAK6636126.1"/>
    <property type="molecule type" value="Genomic_DNA"/>
</dbReference>
<dbReference type="InterPro" id="IPR032397">
    <property type="entry name" value="RHD_dimer"/>
</dbReference>
<dbReference type="CDD" id="cd01177">
    <property type="entry name" value="IPT_NFkappaB"/>
    <property type="match status" value="1"/>
</dbReference>
<dbReference type="GO" id="GO:0048935">
    <property type="term" value="P:peripheral nervous system neuron development"/>
    <property type="evidence" value="ECO:0007669"/>
    <property type="project" value="UniProtKB-ARBA"/>
</dbReference>
<dbReference type="PANTHER" id="PTHR24169:SF25">
    <property type="entry name" value="DORSAL-RELATED IMMUNITY FACTOR DIF-RELATED"/>
    <property type="match status" value="1"/>
</dbReference>
<dbReference type="Gene3D" id="2.60.40.10">
    <property type="entry name" value="Immunoglobulins"/>
    <property type="match status" value="1"/>
</dbReference>
<dbReference type="Pfam" id="PF16179">
    <property type="entry name" value="RHD_dimer"/>
    <property type="match status" value="1"/>
</dbReference>
<dbReference type="PROSITE" id="PS50254">
    <property type="entry name" value="REL_2"/>
    <property type="match status" value="1"/>
</dbReference>
<dbReference type="InterPro" id="IPR013783">
    <property type="entry name" value="Ig-like_fold"/>
</dbReference>
<dbReference type="GO" id="GO:0007249">
    <property type="term" value="P:canonical NF-kappaB signal transduction"/>
    <property type="evidence" value="ECO:0007669"/>
    <property type="project" value="TreeGrafter"/>
</dbReference>
<dbReference type="InterPro" id="IPR011539">
    <property type="entry name" value="RHD_DNA_bind_dom"/>
</dbReference>
<dbReference type="GO" id="GO:0001228">
    <property type="term" value="F:DNA-binding transcription activator activity, RNA polymerase II-specific"/>
    <property type="evidence" value="ECO:0007669"/>
    <property type="project" value="UniProtKB-ARBA"/>
</dbReference>
<evidence type="ECO:0000259" key="2">
    <source>
        <dbReference type="PROSITE" id="PS50254"/>
    </source>
</evidence>
<dbReference type="Proteomes" id="UP001372834">
    <property type="component" value="Unassembled WGS sequence"/>
</dbReference>
<dbReference type="GO" id="GO:0038061">
    <property type="term" value="P:non-canonical NF-kappaB signal transduction"/>
    <property type="evidence" value="ECO:0007669"/>
    <property type="project" value="TreeGrafter"/>
</dbReference>
<dbReference type="Gene3D" id="2.60.40.340">
    <property type="entry name" value="Rel homology domain (RHD), DNA-binding domain"/>
    <property type="match status" value="1"/>
</dbReference>
<evidence type="ECO:0000256" key="1">
    <source>
        <dbReference type="SAM" id="MobiDB-lite"/>
    </source>
</evidence>
<dbReference type="GO" id="GO:0000978">
    <property type="term" value="F:RNA polymerase II cis-regulatory region sequence-specific DNA binding"/>
    <property type="evidence" value="ECO:0007669"/>
    <property type="project" value="TreeGrafter"/>
</dbReference>
<feature type="compositionally biased region" description="Polar residues" evidence="1">
    <location>
        <begin position="625"/>
        <end position="652"/>
    </location>
</feature>
<dbReference type="GO" id="GO:0002225">
    <property type="term" value="P:positive regulation of antimicrobial peptide production"/>
    <property type="evidence" value="ECO:0007669"/>
    <property type="project" value="UniProtKB-ARBA"/>
</dbReference>
<dbReference type="GO" id="GO:0005737">
    <property type="term" value="C:cytoplasm"/>
    <property type="evidence" value="ECO:0007669"/>
    <property type="project" value="InterPro"/>
</dbReference>
<feature type="region of interest" description="Disordered" evidence="1">
    <location>
        <begin position="405"/>
        <end position="428"/>
    </location>
</feature>
<reference evidence="3 4" key="1">
    <citation type="submission" date="2023-10" db="EMBL/GenBank/DDBJ databases">
        <title>Genomes of two closely related lineages of the louse Polyplax serrata with different host specificities.</title>
        <authorList>
            <person name="Martinu J."/>
            <person name="Tarabai H."/>
            <person name="Stefka J."/>
            <person name="Hypsa V."/>
        </authorList>
    </citation>
    <scope>NUCLEOTIDE SEQUENCE [LARGE SCALE GENOMIC DNA]</scope>
    <source>
        <strain evidence="3">HR10_N</strain>
    </source>
</reference>
<dbReference type="FunFam" id="2.60.40.10:FF:000046">
    <property type="entry name" value="Nuclear factor NF-kappa-B p105 subunit"/>
    <property type="match status" value="1"/>
</dbReference>
<proteinExistence type="predicted"/>
<feature type="compositionally biased region" description="Low complexity" evidence="1">
    <location>
        <begin position="412"/>
        <end position="423"/>
    </location>
</feature>
<feature type="compositionally biased region" description="Basic and acidic residues" evidence="1">
    <location>
        <begin position="615"/>
        <end position="624"/>
    </location>
</feature>
<feature type="compositionally biased region" description="Basic and acidic residues" evidence="1">
    <location>
        <begin position="579"/>
        <end position="590"/>
    </location>
</feature>